<dbReference type="GO" id="GO:0008773">
    <property type="term" value="F:[protein-PII] uridylyltransferase activity"/>
    <property type="evidence" value="ECO:0007669"/>
    <property type="project" value="InterPro"/>
</dbReference>
<dbReference type="InterPro" id="IPR018490">
    <property type="entry name" value="cNMP-bd_dom_sf"/>
</dbReference>
<gene>
    <name evidence="4" type="ORF">DU002_16635</name>
</gene>
<dbReference type="Gene3D" id="3.10.580.10">
    <property type="entry name" value="CBS-domain"/>
    <property type="match status" value="1"/>
</dbReference>
<evidence type="ECO:0000313" key="5">
    <source>
        <dbReference type="Proteomes" id="UP000252558"/>
    </source>
</evidence>
<feature type="domain" description="CBS" evidence="3">
    <location>
        <begin position="152"/>
        <end position="210"/>
    </location>
</feature>
<dbReference type="PROSITE" id="PS51371">
    <property type="entry name" value="CBS"/>
    <property type="match status" value="2"/>
</dbReference>
<protein>
    <submittedName>
        <fullName evidence="4">CBS domain-containing protein</fullName>
    </submittedName>
</protein>
<keyword evidence="5" id="KW-1185">Reference proteome</keyword>
<evidence type="ECO:0000313" key="4">
    <source>
        <dbReference type="EMBL" id="RCU45339.1"/>
    </source>
</evidence>
<evidence type="ECO:0000256" key="2">
    <source>
        <dbReference type="PROSITE-ProRule" id="PRU00703"/>
    </source>
</evidence>
<dbReference type="CDD" id="cd04587">
    <property type="entry name" value="CBS_pair_CAP-ED_NT_Pol-beta-like_DUF294_assoc"/>
    <property type="match status" value="1"/>
</dbReference>
<evidence type="ECO:0000259" key="3">
    <source>
        <dbReference type="PROSITE" id="PS51371"/>
    </source>
</evidence>
<dbReference type="InterPro" id="IPR000644">
    <property type="entry name" value="CBS_dom"/>
</dbReference>
<organism evidence="4 5">
    <name type="scientific">Corallincola holothuriorum</name>
    <dbReference type="NCBI Taxonomy" id="2282215"/>
    <lineage>
        <taxon>Bacteria</taxon>
        <taxon>Pseudomonadati</taxon>
        <taxon>Pseudomonadota</taxon>
        <taxon>Gammaproteobacteria</taxon>
        <taxon>Alteromonadales</taxon>
        <taxon>Psychromonadaceae</taxon>
        <taxon>Corallincola</taxon>
    </lineage>
</organism>
<dbReference type="Pfam" id="PF03445">
    <property type="entry name" value="DUF294"/>
    <property type="match status" value="1"/>
</dbReference>
<dbReference type="SUPFAM" id="SSF54631">
    <property type="entry name" value="CBS-domain pair"/>
    <property type="match status" value="1"/>
</dbReference>
<sequence>MNDPDQFPEIIQFMQQAAPFPGLPDEALRHCVSQFSIHYLKAGDHSDRLQDPAIYWLRTGIAKITDKHLRLYDQLEESGCFGLALAGLPDDAKLTIVEDALVYRLSQQDAQTLATEHRVFKQFIQQSSSRYLRHANNPIQEQVLNLSLRQFIRREPVTISPDASAQQAAHLMSQLHVSCLPVQQNGHLLGIITDRDLRARLVAKGLPADTQVKQVMSTPVDTVDAKQQVMDALLLMSVKRVHHLPIIDGKQLVGIITSTDLMQLQQQSPIFIAGEIARQTELAGLISCCKRMPEFLIQLMAANVQPERIGAVLSGIYDSVTQRLLALAEARFGPPPQAYCWVVFGSHARQELHLASDQDNALLLAQEPSASDSAYFDEMCRWVCDALNACGLVTCPGNIMASNPEMRGSVKQWQSKFEKWLQQPTPQALLKSNIFFDLRPLFGEMGLADILSQQIAKQTQNNQMFLAMLAQVAAANSPPLGLFGQLKTEKDPLRGACVDLKKAGLSLLTDVARLYALASGTPAVQTLERLEAAVEQGKLSSQDKDELTLCYQRLLTFRQQQQQTDLQHQRSSGNLLAVDQLTPFDKHQLKDIFAVLDRCQQAILLKFAGGRG</sequence>
<dbReference type="SUPFAM" id="SSF51206">
    <property type="entry name" value="cAMP-binding domain-like"/>
    <property type="match status" value="1"/>
</dbReference>
<name>A0A368N7T9_9GAMM</name>
<dbReference type="InterPro" id="IPR014710">
    <property type="entry name" value="RmlC-like_jellyroll"/>
</dbReference>
<dbReference type="InterPro" id="IPR046342">
    <property type="entry name" value="CBS_dom_sf"/>
</dbReference>
<dbReference type="CDD" id="cd05401">
    <property type="entry name" value="NT_GlnE_GlnD_like"/>
    <property type="match status" value="1"/>
</dbReference>
<dbReference type="PANTHER" id="PTHR43080:SF2">
    <property type="entry name" value="CBS DOMAIN-CONTAINING PROTEIN"/>
    <property type="match status" value="1"/>
</dbReference>
<dbReference type="OrthoDB" id="9808528at2"/>
<dbReference type="Gene3D" id="2.60.120.10">
    <property type="entry name" value="Jelly Rolls"/>
    <property type="match status" value="1"/>
</dbReference>
<dbReference type="PANTHER" id="PTHR43080">
    <property type="entry name" value="CBS DOMAIN-CONTAINING PROTEIN CBSX3, MITOCHONDRIAL"/>
    <property type="match status" value="1"/>
</dbReference>
<proteinExistence type="predicted"/>
<dbReference type="InterPro" id="IPR005105">
    <property type="entry name" value="GlnD_Uridyltrans_N"/>
</dbReference>
<dbReference type="Pfam" id="PF10335">
    <property type="entry name" value="DUF294_C"/>
    <property type="match status" value="1"/>
</dbReference>
<reference evidence="4 5" key="1">
    <citation type="submission" date="2018-07" db="EMBL/GenBank/DDBJ databases">
        <title>Corallincola holothuriorum sp. nov., a new facultative anaerobe isolated from sea cucumber Apostichopus japonicus.</title>
        <authorList>
            <person name="Xia H."/>
        </authorList>
    </citation>
    <scope>NUCLEOTIDE SEQUENCE [LARGE SCALE GENOMIC DNA]</scope>
    <source>
        <strain evidence="4 5">C4</strain>
    </source>
</reference>
<keyword evidence="1 2" id="KW-0129">CBS domain</keyword>
<dbReference type="RefSeq" id="WP_114339562.1">
    <property type="nucleotide sequence ID" value="NZ_QPID01000011.1"/>
</dbReference>
<feature type="domain" description="CBS" evidence="3">
    <location>
        <begin position="216"/>
        <end position="272"/>
    </location>
</feature>
<comment type="caution">
    <text evidence="4">The sequence shown here is derived from an EMBL/GenBank/DDBJ whole genome shotgun (WGS) entry which is preliminary data.</text>
</comment>
<evidence type="ECO:0000256" key="1">
    <source>
        <dbReference type="ARBA" id="ARBA00023122"/>
    </source>
</evidence>
<dbReference type="SMART" id="SM00116">
    <property type="entry name" value="CBS"/>
    <property type="match status" value="2"/>
</dbReference>
<dbReference type="AlphaFoldDB" id="A0A368N7T9"/>
<dbReference type="Pfam" id="PF00571">
    <property type="entry name" value="CBS"/>
    <property type="match status" value="2"/>
</dbReference>
<dbReference type="EMBL" id="QPID01000011">
    <property type="protein sequence ID" value="RCU45339.1"/>
    <property type="molecule type" value="Genomic_DNA"/>
</dbReference>
<accession>A0A368N7T9</accession>
<dbReference type="InterPro" id="IPR051257">
    <property type="entry name" value="Diverse_CBS-Domain"/>
</dbReference>
<dbReference type="Proteomes" id="UP000252558">
    <property type="component" value="Unassembled WGS sequence"/>
</dbReference>
<dbReference type="InterPro" id="IPR018821">
    <property type="entry name" value="DUF294_put_nucleoTrafse_sb-bd"/>
</dbReference>